<feature type="compositionally biased region" description="Low complexity" evidence="1">
    <location>
        <begin position="10"/>
        <end position="21"/>
    </location>
</feature>
<protein>
    <submittedName>
        <fullName evidence="2">Uncharacterized protein</fullName>
    </submittedName>
</protein>
<dbReference type="EMBL" id="JAPQKQ010000006">
    <property type="protein sequence ID" value="KAJ5193140.1"/>
    <property type="molecule type" value="Genomic_DNA"/>
</dbReference>
<feature type="compositionally biased region" description="Basic and acidic residues" evidence="1">
    <location>
        <begin position="58"/>
        <end position="80"/>
    </location>
</feature>
<accession>A0A9W9JDV3</accession>
<feature type="region of interest" description="Disordered" evidence="1">
    <location>
        <begin position="1"/>
        <end position="23"/>
    </location>
</feature>
<comment type="caution">
    <text evidence="2">The sequence shown here is derived from an EMBL/GenBank/DDBJ whole genome shotgun (WGS) entry which is preliminary data.</text>
</comment>
<sequence>MNRQSPYTHSSSRADSAGSYSKWGKWHWDTSPVPLPRTADQDLALILTNKRSRPKPTRFPEPEIYSGERNDPLHDQETPKSRKKRNLAVEIEPPIRKKEDLVCEATTFRSNRKDTNDNTDSSVPAIETIPSKGDDEPSCEVKLLKHQIDLLATRHSHMLKSLEDQLLILKDENSKLYGHLEWYRKLENAKADYPDGDVDNVKELNAELERKDSEIGEKIKQNECLTEQLNSMEGLNSILKDFKSGHIVATRFSEEMIKLETNTSRAARVFVQCLSGPKIAELRMSPRGKTKLDSLVEGTFGTMDLLSTYPKLAICALIFGFLRDQVFHAGCWEALAREGYMLRGYQEIIQKSFAQGTIEGFHRAAIEVMLEQNHQFRDCWVQSQVENAQCTFLNLCNSLLDESKVRDAEKDIKEALNRLLTDAFYFRARCIPPNGSHYEMVHFEPGDVFDSNFMEARGVDGTPVSVSDGKIHLIRLCVHGCLVAHAIEVNSIGAGSPNMLGQAFISTMDEGISTTGGGILKSEKAIILLGDDLEHKP</sequence>
<proteinExistence type="predicted"/>
<evidence type="ECO:0000256" key="1">
    <source>
        <dbReference type="SAM" id="MobiDB-lite"/>
    </source>
</evidence>
<evidence type="ECO:0000313" key="2">
    <source>
        <dbReference type="EMBL" id="KAJ5193140.1"/>
    </source>
</evidence>
<feature type="region of interest" description="Disordered" evidence="1">
    <location>
        <begin position="112"/>
        <end position="137"/>
    </location>
</feature>
<keyword evidence="3" id="KW-1185">Reference proteome</keyword>
<dbReference type="AlphaFoldDB" id="A0A9W9JDV3"/>
<name>A0A9W9JDV3_9EURO</name>
<reference evidence="2" key="1">
    <citation type="submission" date="2022-11" db="EMBL/GenBank/DDBJ databases">
        <authorList>
            <person name="Petersen C."/>
        </authorList>
    </citation>
    <scope>NUCLEOTIDE SEQUENCE</scope>
    <source>
        <strain evidence="2">IBT 20477</strain>
    </source>
</reference>
<reference evidence="2" key="2">
    <citation type="journal article" date="2023" name="IMA Fungus">
        <title>Comparative genomic study of the Penicillium genus elucidates a diverse pangenome and 15 lateral gene transfer events.</title>
        <authorList>
            <person name="Petersen C."/>
            <person name="Sorensen T."/>
            <person name="Nielsen M.R."/>
            <person name="Sondergaard T.E."/>
            <person name="Sorensen J.L."/>
            <person name="Fitzpatrick D.A."/>
            <person name="Frisvad J.C."/>
            <person name="Nielsen K.L."/>
        </authorList>
    </citation>
    <scope>NUCLEOTIDE SEQUENCE</scope>
    <source>
        <strain evidence="2">IBT 20477</strain>
    </source>
</reference>
<gene>
    <name evidence="2" type="ORF">N7449_009282</name>
</gene>
<feature type="region of interest" description="Disordered" evidence="1">
    <location>
        <begin position="44"/>
        <end position="85"/>
    </location>
</feature>
<dbReference type="Proteomes" id="UP001150942">
    <property type="component" value="Unassembled WGS sequence"/>
</dbReference>
<dbReference type="OrthoDB" id="4491582at2759"/>
<evidence type="ECO:0000313" key="3">
    <source>
        <dbReference type="Proteomes" id="UP001150942"/>
    </source>
</evidence>
<organism evidence="2 3">
    <name type="scientific">Penicillium cf. viridicatum</name>
    <dbReference type="NCBI Taxonomy" id="2972119"/>
    <lineage>
        <taxon>Eukaryota</taxon>
        <taxon>Fungi</taxon>
        <taxon>Dikarya</taxon>
        <taxon>Ascomycota</taxon>
        <taxon>Pezizomycotina</taxon>
        <taxon>Eurotiomycetes</taxon>
        <taxon>Eurotiomycetidae</taxon>
        <taxon>Eurotiales</taxon>
        <taxon>Aspergillaceae</taxon>
        <taxon>Penicillium</taxon>
    </lineage>
</organism>